<dbReference type="InterPro" id="IPR001789">
    <property type="entry name" value="Sig_transdc_resp-reg_receiver"/>
</dbReference>
<evidence type="ECO:0000313" key="7">
    <source>
        <dbReference type="Proteomes" id="UP000220527"/>
    </source>
</evidence>
<dbReference type="CDD" id="cd00383">
    <property type="entry name" value="trans_reg_C"/>
    <property type="match status" value="1"/>
</dbReference>
<dbReference type="SMART" id="SM00862">
    <property type="entry name" value="Trans_reg_C"/>
    <property type="match status" value="1"/>
</dbReference>
<evidence type="ECO:0000256" key="3">
    <source>
        <dbReference type="PROSITE-ProRule" id="PRU01091"/>
    </source>
</evidence>
<dbReference type="GO" id="GO:0032993">
    <property type="term" value="C:protein-DNA complex"/>
    <property type="evidence" value="ECO:0007669"/>
    <property type="project" value="TreeGrafter"/>
</dbReference>
<dbReference type="GO" id="GO:0000976">
    <property type="term" value="F:transcription cis-regulatory region binding"/>
    <property type="evidence" value="ECO:0007669"/>
    <property type="project" value="TreeGrafter"/>
</dbReference>
<dbReference type="AlphaFoldDB" id="A0A2A6RPK3"/>
<dbReference type="PANTHER" id="PTHR48111">
    <property type="entry name" value="REGULATOR OF RPOS"/>
    <property type="match status" value="1"/>
</dbReference>
<dbReference type="PANTHER" id="PTHR48111:SF50">
    <property type="entry name" value="KDP OPERON TRANSCRIPTIONAL REGULATORY PROTEIN KDPE"/>
    <property type="match status" value="1"/>
</dbReference>
<dbReference type="InterPro" id="IPR001867">
    <property type="entry name" value="OmpR/PhoB-type_DNA-bd"/>
</dbReference>
<gene>
    <name evidence="6" type="ORF">CJ255_01215</name>
</gene>
<keyword evidence="1 3" id="KW-0238">DNA-binding</keyword>
<dbReference type="Pfam" id="PF00072">
    <property type="entry name" value="Response_reg"/>
    <property type="match status" value="1"/>
</dbReference>
<sequence length="290" mass="32043">MGSGRASPSPKTPHIMAHSGASNTMINQERLLLVTGDAIERMMFEARLRSAGFSVTSVGSGAKALDRLAMTTYAVLITTIRLPDTDGVALLREARSRDPELEVILISHGATIESLMGALDHRAFAYLCLPIGQEILENRVRAALERRQVRITRAALLRQLSSHILRATEFERPKPSPGFLENSTLRLGALELDPIRRRAALSLRPLPLSPGEFELLLYLARHGNQIISVEQIAREVLGLACCSTQEARDLVKTRIHRLRRKIEPDPQTPSFIISVRGAGYMFTAPPMAEQ</sequence>
<dbReference type="InterPro" id="IPR011006">
    <property type="entry name" value="CheY-like_superfamily"/>
</dbReference>
<dbReference type="EMBL" id="NQWI01000003">
    <property type="protein sequence ID" value="PDW04856.1"/>
    <property type="molecule type" value="Genomic_DNA"/>
</dbReference>
<dbReference type="InterPro" id="IPR016032">
    <property type="entry name" value="Sig_transdc_resp-reg_C-effctor"/>
</dbReference>
<feature type="domain" description="Response regulatory" evidence="4">
    <location>
        <begin position="30"/>
        <end position="144"/>
    </location>
</feature>
<evidence type="ECO:0000313" key="6">
    <source>
        <dbReference type="EMBL" id="PDW04856.1"/>
    </source>
</evidence>
<evidence type="ECO:0000256" key="1">
    <source>
        <dbReference type="ARBA" id="ARBA00023125"/>
    </source>
</evidence>
<dbReference type="Pfam" id="PF00486">
    <property type="entry name" value="Trans_reg_C"/>
    <property type="match status" value="1"/>
</dbReference>
<dbReference type="InterPro" id="IPR039420">
    <property type="entry name" value="WalR-like"/>
</dbReference>
<dbReference type="SUPFAM" id="SSF46894">
    <property type="entry name" value="C-terminal effector domain of the bipartite response regulators"/>
    <property type="match status" value="1"/>
</dbReference>
<comment type="caution">
    <text evidence="2">Lacks conserved residue(s) required for the propagation of feature annotation.</text>
</comment>
<evidence type="ECO:0008006" key="8">
    <source>
        <dbReference type="Google" id="ProtNLM"/>
    </source>
</evidence>
<dbReference type="Proteomes" id="UP000220527">
    <property type="component" value="Unassembled WGS sequence"/>
</dbReference>
<protein>
    <recommendedName>
        <fullName evidence="8">OmpR/PhoB-type domain-containing protein</fullName>
    </recommendedName>
</protein>
<dbReference type="SMART" id="SM00448">
    <property type="entry name" value="REC"/>
    <property type="match status" value="1"/>
</dbReference>
<dbReference type="GO" id="GO:0005829">
    <property type="term" value="C:cytosol"/>
    <property type="evidence" value="ECO:0007669"/>
    <property type="project" value="TreeGrafter"/>
</dbReference>
<dbReference type="InterPro" id="IPR036388">
    <property type="entry name" value="WH-like_DNA-bd_sf"/>
</dbReference>
<feature type="DNA-binding region" description="OmpR/PhoB-type" evidence="3">
    <location>
        <begin position="182"/>
        <end position="284"/>
    </location>
</feature>
<feature type="domain" description="OmpR/PhoB-type" evidence="5">
    <location>
        <begin position="182"/>
        <end position="284"/>
    </location>
</feature>
<reference evidence="7" key="1">
    <citation type="submission" date="2017-08" db="EMBL/GenBank/DDBJ databases">
        <authorList>
            <person name="Grouzdev D.S."/>
            <person name="Gaisin V.A."/>
            <person name="Rysina M.S."/>
            <person name="Gorlenko V.M."/>
        </authorList>
    </citation>
    <scope>NUCLEOTIDE SEQUENCE [LARGE SCALE GENOMIC DNA]</scope>
    <source>
        <strain evidence="7">Kir15-3F</strain>
    </source>
</reference>
<dbReference type="PROSITE" id="PS50110">
    <property type="entry name" value="RESPONSE_REGULATORY"/>
    <property type="match status" value="1"/>
</dbReference>
<dbReference type="SUPFAM" id="SSF52172">
    <property type="entry name" value="CheY-like"/>
    <property type="match status" value="1"/>
</dbReference>
<proteinExistence type="predicted"/>
<dbReference type="GO" id="GO:0000156">
    <property type="term" value="F:phosphorelay response regulator activity"/>
    <property type="evidence" value="ECO:0007669"/>
    <property type="project" value="TreeGrafter"/>
</dbReference>
<evidence type="ECO:0000256" key="2">
    <source>
        <dbReference type="PROSITE-ProRule" id="PRU00169"/>
    </source>
</evidence>
<dbReference type="OrthoDB" id="9788090at2"/>
<name>A0A2A6RPK3_9CHLR</name>
<evidence type="ECO:0000259" key="4">
    <source>
        <dbReference type="PROSITE" id="PS50110"/>
    </source>
</evidence>
<comment type="caution">
    <text evidence="6">The sequence shown here is derived from an EMBL/GenBank/DDBJ whole genome shotgun (WGS) entry which is preliminary data.</text>
</comment>
<evidence type="ECO:0000259" key="5">
    <source>
        <dbReference type="PROSITE" id="PS51755"/>
    </source>
</evidence>
<accession>A0A2A6RPK3</accession>
<dbReference type="GO" id="GO:0006355">
    <property type="term" value="P:regulation of DNA-templated transcription"/>
    <property type="evidence" value="ECO:0007669"/>
    <property type="project" value="InterPro"/>
</dbReference>
<dbReference type="Gene3D" id="3.40.50.2300">
    <property type="match status" value="1"/>
</dbReference>
<dbReference type="Gene3D" id="1.10.10.10">
    <property type="entry name" value="Winged helix-like DNA-binding domain superfamily/Winged helix DNA-binding domain"/>
    <property type="match status" value="1"/>
</dbReference>
<keyword evidence="7" id="KW-1185">Reference proteome</keyword>
<dbReference type="PROSITE" id="PS51755">
    <property type="entry name" value="OMPR_PHOB"/>
    <property type="match status" value="1"/>
</dbReference>
<organism evidence="6 7">
    <name type="scientific">Candidatus Viridilinea mediisalina</name>
    <dbReference type="NCBI Taxonomy" id="2024553"/>
    <lineage>
        <taxon>Bacteria</taxon>
        <taxon>Bacillati</taxon>
        <taxon>Chloroflexota</taxon>
        <taxon>Chloroflexia</taxon>
        <taxon>Chloroflexales</taxon>
        <taxon>Chloroflexineae</taxon>
        <taxon>Oscillochloridaceae</taxon>
        <taxon>Candidatus Viridilinea</taxon>
    </lineage>
</organism>